<feature type="region of interest" description="Disordered" evidence="1">
    <location>
        <begin position="1"/>
        <end position="21"/>
    </location>
</feature>
<evidence type="ECO:0000259" key="3">
    <source>
        <dbReference type="Pfam" id="PF16201"/>
    </source>
</evidence>
<keyword evidence="6" id="KW-1185">Reference proteome</keyword>
<dbReference type="Proteomes" id="UP000750334">
    <property type="component" value="Unassembled WGS sequence"/>
</dbReference>
<reference evidence="5 6" key="1">
    <citation type="submission" date="2020-11" db="EMBL/GenBank/DDBJ databases">
        <title>Kefir isolates.</title>
        <authorList>
            <person name="Marcisauskas S."/>
            <person name="Kim Y."/>
            <person name="Blasche S."/>
        </authorList>
    </citation>
    <scope>NUCLEOTIDE SEQUENCE [LARGE SCALE GENOMIC DNA]</scope>
    <source>
        <strain evidence="5 6">OG2</strain>
    </source>
</reference>
<name>A0A9P7BDG1_MAUEX</name>
<dbReference type="Pfam" id="PF11707">
    <property type="entry name" value="Npa1"/>
    <property type="match status" value="1"/>
</dbReference>
<dbReference type="OrthoDB" id="72892at2759"/>
<evidence type="ECO:0000256" key="1">
    <source>
        <dbReference type="SAM" id="MobiDB-lite"/>
    </source>
</evidence>
<dbReference type="GO" id="GO:0000463">
    <property type="term" value="P:maturation of LSU-rRNA from tricistronic rRNA transcript (SSU-rRNA, 5.8S rRNA, LSU-rRNA)"/>
    <property type="evidence" value="ECO:0007669"/>
    <property type="project" value="TreeGrafter"/>
</dbReference>
<protein>
    <submittedName>
        <fullName evidence="5">Nucleolar pre-ribosomal-associated protein 1</fullName>
    </submittedName>
</protein>
<feature type="domain" description="URB1 central HEAT repeat" evidence="4">
    <location>
        <begin position="574"/>
        <end position="745"/>
    </location>
</feature>
<feature type="domain" description="URB1 N-terminal" evidence="2">
    <location>
        <begin position="64"/>
        <end position="395"/>
    </location>
</feature>
<comment type="caution">
    <text evidence="5">The sequence shown here is derived from an EMBL/GenBank/DDBJ whole genome shotgun (WGS) entry which is preliminary data.</text>
</comment>
<dbReference type="Pfam" id="PF16201">
    <property type="entry name" value="NopRA1"/>
    <property type="match status" value="1"/>
</dbReference>
<dbReference type="InterPro" id="IPR059018">
    <property type="entry name" value="HEAT_URB1"/>
</dbReference>
<dbReference type="InterPro" id="IPR021714">
    <property type="entry name" value="URB1_N"/>
</dbReference>
<evidence type="ECO:0000313" key="5">
    <source>
        <dbReference type="EMBL" id="KAG0672647.1"/>
    </source>
</evidence>
<dbReference type="InterPro" id="IPR016024">
    <property type="entry name" value="ARM-type_fold"/>
</dbReference>
<dbReference type="InterPro" id="IPR039844">
    <property type="entry name" value="URB1"/>
</dbReference>
<dbReference type="Pfam" id="PF26140">
    <property type="entry name" value="HEAT_URB1"/>
    <property type="match status" value="1"/>
</dbReference>
<dbReference type="SUPFAM" id="SSF48371">
    <property type="entry name" value="ARM repeat"/>
    <property type="match status" value="1"/>
</dbReference>
<evidence type="ECO:0000313" key="6">
    <source>
        <dbReference type="Proteomes" id="UP000750334"/>
    </source>
</evidence>
<dbReference type="PANTHER" id="PTHR13500:SF0">
    <property type="entry name" value="NUCLEOLAR PRE-RIBOSOMAL-ASSOCIATED PROTEIN 1"/>
    <property type="match status" value="1"/>
</dbReference>
<organism evidence="5 6">
    <name type="scientific">Maudiozyma exigua</name>
    <name type="common">Yeast</name>
    <name type="synonym">Kazachstania exigua</name>
    <dbReference type="NCBI Taxonomy" id="34358"/>
    <lineage>
        <taxon>Eukaryota</taxon>
        <taxon>Fungi</taxon>
        <taxon>Dikarya</taxon>
        <taxon>Ascomycota</taxon>
        <taxon>Saccharomycotina</taxon>
        <taxon>Saccharomycetes</taxon>
        <taxon>Saccharomycetales</taxon>
        <taxon>Saccharomycetaceae</taxon>
        <taxon>Maudiozyma</taxon>
    </lineage>
</organism>
<evidence type="ECO:0000259" key="2">
    <source>
        <dbReference type="Pfam" id="PF11707"/>
    </source>
</evidence>
<dbReference type="GO" id="GO:0005730">
    <property type="term" value="C:nucleolus"/>
    <property type="evidence" value="ECO:0007669"/>
    <property type="project" value="TreeGrafter"/>
</dbReference>
<dbReference type="PANTHER" id="PTHR13500">
    <property type="entry name" value="NUCLEOLAR PRERIBOSOMAL-ASSOCIATED PROTEIN 1"/>
    <property type="match status" value="1"/>
</dbReference>
<dbReference type="InterPro" id="IPR032436">
    <property type="entry name" value="URB1_C"/>
</dbReference>
<feature type="domain" description="URB1 C-terminal" evidence="3">
    <location>
        <begin position="1439"/>
        <end position="1637"/>
    </location>
</feature>
<gene>
    <name evidence="5" type="primary">URB1</name>
    <name evidence="5" type="ORF">C6P45_000078</name>
</gene>
<dbReference type="GO" id="GO:0000466">
    <property type="term" value="P:maturation of 5.8S rRNA from tricistronic rRNA transcript (SSU-rRNA, 5.8S rRNA, LSU-rRNA)"/>
    <property type="evidence" value="ECO:0007669"/>
    <property type="project" value="TreeGrafter"/>
</dbReference>
<evidence type="ECO:0000259" key="4">
    <source>
        <dbReference type="Pfam" id="PF26140"/>
    </source>
</evidence>
<accession>A0A9P7BDG1</accession>
<dbReference type="EMBL" id="PUHR01000001">
    <property type="protein sequence ID" value="KAG0672647.1"/>
    <property type="molecule type" value="Genomic_DNA"/>
</dbReference>
<proteinExistence type="predicted"/>
<sequence length="1708" mass="195394">MENRYNKYGGHNKTHGNNEKVVQSNDVDNGVLDTLETILNGMGPTSASSNYQPLIQFFRKGFANQVVQTWSYYAQTNNHPKTSHSTSLLVKLLPILAAHPDTVQQGSALIRLILTDYMKVLYRCLNNLRAQIANPILRLMKSIVLYNNSQHVEDFLAYFDLSLPSLIKLLTPVKTETDNKPQKKSKNAKFHKTTRETFLDFWIILISKTPSILRRDLLTDHSKIMGAWFKFIDKNDSDELVERAVTLFTESILEEKFFKRTTKCKVLNELTISKLHHFYYSNNKELLKKINHFFVVYGSSPEFSIAYPDNCVWFEESPITGANTGAEITVGQKVFKLHNKLLFNLLRVFKPWEDDLQSSTVIKVLAHTPELVAPYCTYIATLGAHDPKMTSYWFGMTLLLSRIIELDVPEFIANIETDSTPVTNLVLENIIPSSLTKLALTKALQHDKKIVQQLACQLIVFVFQKLHKILKMYNQKGWSSQRAVITTMVLKSIPDLQIFTSVLTQAYMNDKDNEILPLTIATILGCYGNIFPNFFAVSLPSPNIFTDILEKESFNGMDVAILDQFLQFQKFNGTQMKWWNPTANQSSLFCSLLKLASSKNTKNTVTLKITRLLIGLLHGTVIFDSKVLASPVIALINSLQIVALGAKSSDSMNKIWKLLDECIARCVKTIYKYVDMSKEYNYISPFIMAITEQWKYVDKNDNDDIISKWLCIFMRMLVLIGESESGVINVVKNAFADIPETLKDSYLDFSSDAVETLKAEEYLLSGAIDLSYAQFLYLSKWGTIEASQRVPVSDLDASSIIVKLCQMTDDKSIKYDGAFKNFVDELSSKLAGYCLSSKEFQILAESTYKSLFSKISSETTTQIQKEKTIFVINVLIQAALALDHNIVVNDDKFVDFVFKWLLGNTSLINTSEIDIFDDLSVGIVSIISDEQLTALLSENSIQSGKLVNAIVEKLYESSGYNVEYTLLVMLIAKYFDVASSEMQLFIKDGRIQNVDSKDMLSILISDVKYSGLLFTFIESRYFTPSDIESYIPKIEGQDIKMIVANNLFRANDIVSENNEDFVKQVVEESYSNYKEMTGSNFKLYLKLFTNFGKKYLSAEQNLEIINFATDQLEHKYSDVVIELVKAYNMFDEENILKWLGKMTLYITKIFTKREIFTEKYQSILSQFTELIQLVNLWDKVNTNIINSQLEAIVSKKWINNLKVVNYALLLVLSAKQKHVQSARLVQFILNNEYYSVNKTESDEKLRYQTIALLYSLFTIDAFGNSNITVQKKLLILYNGSISGADRLILQMLEIIESTSSLVWVNNVFTWDFLQDDDEQTLELIGNTKLFVEQKEGLILTLKKKDILFSTENYRIERPQLPELSINKSNSEIMTILESFYDDSEYLTPSNASNVIYDPLFLLLVSIQNKELVDEKSGTDENGSKKIVFQVKKYLTAGLLQYIIGTLGDSNKDIVRIARLIITQMMYSLEDNQQFKDGNIFKILLKKIIFSTEEKQIEENGSIVPIIWYSTGRICNLLLHPTTQLYEKAYRWVLNSPLIRSNDIPMMYEMISPSKPDINFEYFYAQLSWVLRTLEDGIRCKGDVDFLKRRSVMEWLSNVSNVPYLNANMNSTIAAIIYKIQRIEDGGSTLITRFGGLSDLELKHIGIEKDLKDVVSSSDKSLKRQLILKEQKLNTEQIMGSYVEIIRSKKRLVDWTMDDTENLIKRVCH</sequence>